<evidence type="ECO:0000256" key="4">
    <source>
        <dbReference type="ARBA" id="ARBA00023204"/>
    </source>
</evidence>
<evidence type="ECO:0000313" key="6">
    <source>
        <dbReference type="EMBL" id="BEH02709.1"/>
    </source>
</evidence>
<dbReference type="InterPro" id="IPR003180">
    <property type="entry name" value="MPG"/>
</dbReference>
<reference evidence="6" key="1">
    <citation type="journal article" date="2024" name="Int. J. Syst. Evol. Microbiol.">
        <title>Brooklawnia propionicigenes sp. nov., a facultatively anaerobic, propionate-producing bacterium isolated from a methanogenic reactor treating waste from cattle farms.</title>
        <authorList>
            <person name="Akita Y."/>
            <person name="Ueki A."/>
            <person name="Tonouchi A."/>
            <person name="Sugawara Y."/>
            <person name="Honma S."/>
            <person name="Kaku N."/>
            <person name="Ueki K."/>
        </authorList>
    </citation>
    <scope>NUCLEOTIDE SEQUENCE</scope>
    <source>
        <strain evidence="6">SH051</strain>
    </source>
</reference>
<dbReference type="CDD" id="cd00540">
    <property type="entry name" value="AAG"/>
    <property type="match status" value="1"/>
</dbReference>
<evidence type="ECO:0000256" key="2">
    <source>
        <dbReference type="ARBA" id="ARBA00022763"/>
    </source>
</evidence>
<dbReference type="Pfam" id="PF02245">
    <property type="entry name" value="Pur_DNA_glyco"/>
    <property type="match status" value="1"/>
</dbReference>
<dbReference type="KEGG" id="broo:brsh051_19900"/>
<sequence>MCSIDFNRRADEVAPLVLGSILWRGPVGLRLTEVEAYLGPDDPASHAYRGPRGRAVTMFGAPGCLYVYLSYGVHRAANLVCSPAGSASAVLLRAGEVVAGRDLARQRRGWDADDVVRPDHRLASGPGNLGTVLGLKLTDDGARLGDDFVLEPSDTPSRNVLMGPRTGITKAVDWPLRFWLAGEPSVSPYRRSPKAPRVAEDRL</sequence>
<dbReference type="HAMAP" id="MF_00527">
    <property type="entry name" value="3MGH"/>
    <property type="match status" value="1"/>
</dbReference>
<keyword evidence="2 5" id="KW-0227">DNA damage</keyword>
<keyword evidence="4 5" id="KW-0234">DNA repair</keyword>
<dbReference type="EMBL" id="AP028056">
    <property type="protein sequence ID" value="BEH02709.1"/>
    <property type="molecule type" value="Genomic_DNA"/>
</dbReference>
<accession>A0AAN0MHT3</accession>
<keyword evidence="3 5" id="KW-0378">Hydrolase</keyword>
<dbReference type="Gene3D" id="3.10.300.10">
    <property type="entry name" value="Methylpurine-DNA glycosylase (MPG)"/>
    <property type="match status" value="1"/>
</dbReference>
<dbReference type="GO" id="GO:0003677">
    <property type="term" value="F:DNA binding"/>
    <property type="evidence" value="ECO:0007669"/>
    <property type="project" value="InterPro"/>
</dbReference>
<dbReference type="GO" id="GO:0003905">
    <property type="term" value="F:alkylbase DNA N-glycosylase activity"/>
    <property type="evidence" value="ECO:0007669"/>
    <property type="project" value="InterPro"/>
</dbReference>
<dbReference type="Proteomes" id="UP001431656">
    <property type="component" value="Chromosome"/>
</dbReference>
<dbReference type="AlphaFoldDB" id="A0AAN0MHT3"/>
<dbReference type="RefSeq" id="WP_286264578.1">
    <property type="nucleotide sequence ID" value="NZ_AP028056.1"/>
</dbReference>
<dbReference type="InterPro" id="IPR011034">
    <property type="entry name" value="Formyl_transferase-like_C_sf"/>
</dbReference>
<dbReference type="SUPFAM" id="SSF50486">
    <property type="entry name" value="FMT C-terminal domain-like"/>
    <property type="match status" value="1"/>
</dbReference>
<comment type="similarity">
    <text evidence="1 5">Belongs to the DNA glycosylase MPG family.</text>
</comment>
<keyword evidence="7" id="KW-1185">Reference proteome</keyword>
<evidence type="ECO:0000256" key="3">
    <source>
        <dbReference type="ARBA" id="ARBA00022801"/>
    </source>
</evidence>
<organism evidence="6 7">
    <name type="scientific">Brooklawnia propionicigenes</name>
    <dbReference type="NCBI Taxonomy" id="3041175"/>
    <lineage>
        <taxon>Bacteria</taxon>
        <taxon>Bacillati</taxon>
        <taxon>Actinomycetota</taxon>
        <taxon>Actinomycetes</taxon>
        <taxon>Propionibacteriales</taxon>
        <taxon>Propionibacteriaceae</taxon>
        <taxon>Brooklawnia</taxon>
    </lineage>
</organism>
<dbReference type="PANTHER" id="PTHR10429:SF0">
    <property type="entry name" value="DNA-3-METHYLADENINE GLYCOSYLASE"/>
    <property type="match status" value="1"/>
</dbReference>
<evidence type="ECO:0000313" key="7">
    <source>
        <dbReference type="Proteomes" id="UP001431656"/>
    </source>
</evidence>
<evidence type="ECO:0000256" key="1">
    <source>
        <dbReference type="ARBA" id="ARBA00009232"/>
    </source>
</evidence>
<protein>
    <recommendedName>
        <fullName evidence="5">Putative 3-methyladenine DNA glycosylase</fullName>
        <ecNumber evidence="5">3.2.2.-</ecNumber>
    </recommendedName>
</protein>
<dbReference type="NCBIfam" id="TIGR00567">
    <property type="entry name" value="3mg"/>
    <property type="match status" value="1"/>
</dbReference>
<dbReference type="GO" id="GO:0006284">
    <property type="term" value="P:base-excision repair"/>
    <property type="evidence" value="ECO:0007669"/>
    <property type="project" value="InterPro"/>
</dbReference>
<dbReference type="InterPro" id="IPR036995">
    <property type="entry name" value="MPG_sf"/>
</dbReference>
<proteinExistence type="inferred from homology"/>
<name>A0AAN0MHT3_9ACTN</name>
<dbReference type="PANTHER" id="PTHR10429">
    <property type="entry name" value="DNA-3-METHYLADENINE GLYCOSYLASE"/>
    <property type="match status" value="1"/>
</dbReference>
<dbReference type="EC" id="3.2.2.-" evidence="5"/>
<gene>
    <name evidence="6" type="ORF">brsh051_19900</name>
</gene>
<dbReference type="NCBIfam" id="NF002003">
    <property type="entry name" value="PRK00802.1-3"/>
    <property type="match status" value="1"/>
</dbReference>
<evidence type="ECO:0000256" key="5">
    <source>
        <dbReference type="HAMAP-Rule" id="MF_00527"/>
    </source>
</evidence>